<name>A0A0M6WPE2_9FIRM</name>
<keyword evidence="1" id="KW-1133">Transmembrane helix</keyword>
<evidence type="ECO:0000313" key="2">
    <source>
        <dbReference type="EMBL" id="CRL39199.1"/>
    </source>
</evidence>
<reference evidence="3" key="1">
    <citation type="submission" date="2015-05" db="EMBL/GenBank/DDBJ databases">
        <authorList>
            <consortium name="Pathogen Informatics"/>
        </authorList>
    </citation>
    <scope>NUCLEOTIDE SEQUENCE [LARGE SCALE GENOMIC DNA]</scope>
    <source>
        <strain evidence="3">L1-83</strain>
    </source>
</reference>
<dbReference type="Proteomes" id="UP000049828">
    <property type="component" value="Unassembled WGS sequence"/>
</dbReference>
<organism evidence="2 3">
    <name type="scientific">Roseburia inulinivorans</name>
    <dbReference type="NCBI Taxonomy" id="360807"/>
    <lineage>
        <taxon>Bacteria</taxon>
        <taxon>Bacillati</taxon>
        <taxon>Bacillota</taxon>
        <taxon>Clostridia</taxon>
        <taxon>Lachnospirales</taxon>
        <taxon>Lachnospiraceae</taxon>
        <taxon>Roseburia</taxon>
    </lineage>
</organism>
<dbReference type="AlphaFoldDB" id="A0A0M6WPE2"/>
<dbReference type="EMBL" id="CVRS01000075">
    <property type="protein sequence ID" value="CRL39199.1"/>
    <property type="molecule type" value="Genomic_DNA"/>
</dbReference>
<keyword evidence="1" id="KW-0472">Membrane</keyword>
<evidence type="ECO:0000313" key="3">
    <source>
        <dbReference type="Proteomes" id="UP000049828"/>
    </source>
</evidence>
<proteinExistence type="predicted"/>
<feature type="transmembrane region" description="Helical" evidence="1">
    <location>
        <begin position="12"/>
        <end position="32"/>
    </location>
</feature>
<protein>
    <submittedName>
        <fullName evidence="2">Uncharacterized protein</fullName>
    </submittedName>
</protein>
<dbReference type="OrthoDB" id="2066787at2"/>
<keyword evidence="3" id="KW-1185">Reference proteome</keyword>
<keyword evidence="1" id="KW-0812">Transmembrane</keyword>
<accession>A0A0M6WPE2</accession>
<gene>
    <name evidence="2" type="ORF">RIL183_24361</name>
</gene>
<evidence type="ECO:0000256" key="1">
    <source>
        <dbReference type="SAM" id="Phobius"/>
    </source>
</evidence>
<dbReference type="RefSeq" id="WP_055039799.1">
    <property type="nucleotide sequence ID" value="NZ_CVRS01000075.1"/>
</dbReference>
<sequence>MNIEINSMDMVQILPILFGVLIGIMLIALAFNQYVHKLDDNKELITKKVKILQTTMRQGNIEWYIVECENGERIKLRNLQADKVIIAEGDSGLISYKGQTIQSFKRS</sequence>